<feature type="compositionally biased region" description="Basic and acidic residues" evidence="1">
    <location>
        <begin position="1"/>
        <end position="16"/>
    </location>
</feature>
<dbReference type="AlphaFoldDB" id="A0A4C1W3X0"/>
<reference evidence="2 3" key="1">
    <citation type="journal article" date="2019" name="Commun. Biol.">
        <title>The bagworm genome reveals a unique fibroin gene that provides high tensile strength.</title>
        <authorList>
            <person name="Kono N."/>
            <person name="Nakamura H."/>
            <person name="Ohtoshi R."/>
            <person name="Tomita M."/>
            <person name="Numata K."/>
            <person name="Arakawa K."/>
        </authorList>
    </citation>
    <scope>NUCLEOTIDE SEQUENCE [LARGE SCALE GENOMIC DNA]</scope>
</reference>
<evidence type="ECO:0000256" key="1">
    <source>
        <dbReference type="SAM" id="MobiDB-lite"/>
    </source>
</evidence>
<comment type="caution">
    <text evidence="2">The sequence shown here is derived from an EMBL/GenBank/DDBJ whole genome shotgun (WGS) entry which is preliminary data.</text>
</comment>
<dbReference type="Proteomes" id="UP000299102">
    <property type="component" value="Unassembled WGS sequence"/>
</dbReference>
<feature type="region of interest" description="Disordered" evidence="1">
    <location>
        <begin position="1"/>
        <end position="22"/>
    </location>
</feature>
<evidence type="ECO:0000313" key="2">
    <source>
        <dbReference type="EMBL" id="GBP45751.1"/>
    </source>
</evidence>
<organism evidence="2 3">
    <name type="scientific">Eumeta variegata</name>
    <name type="common">Bagworm moth</name>
    <name type="synonym">Eumeta japonica</name>
    <dbReference type="NCBI Taxonomy" id="151549"/>
    <lineage>
        <taxon>Eukaryota</taxon>
        <taxon>Metazoa</taxon>
        <taxon>Ecdysozoa</taxon>
        <taxon>Arthropoda</taxon>
        <taxon>Hexapoda</taxon>
        <taxon>Insecta</taxon>
        <taxon>Pterygota</taxon>
        <taxon>Neoptera</taxon>
        <taxon>Endopterygota</taxon>
        <taxon>Lepidoptera</taxon>
        <taxon>Glossata</taxon>
        <taxon>Ditrysia</taxon>
        <taxon>Tineoidea</taxon>
        <taxon>Psychidae</taxon>
        <taxon>Oiketicinae</taxon>
        <taxon>Eumeta</taxon>
    </lineage>
</organism>
<sequence length="66" mass="7147">MLTTRREWDDGQKRGQPELALTERNTTAEAVISCPQSVSVGNLPLEWARSCAAAKLATTGFNATLI</sequence>
<name>A0A4C1W3X0_EUMVA</name>
<keyword evidence="3" id="KW-1185">Reference proteome</keyword>
<gene>
    <name evidence="2" type="ORF">EVAR_76056_1</name>
</gene>
<accession>A0A4C1W3X0</accession>
<proteinExistence type="predicted"/>
<evidence type="ECO:0000313" key="3">
    <source>
        <dbReference type="Proteomes" id="UP000299102"/>
    </source>
</evidence>
<protein>
    <submittedName>
        <fullName evidence="2">Uncharacterized protein</fullName>
    </submittedName>
</protein>
<dbReference type="EMBL" id="BGZK01000471">
    <property type="protein sequence ID" value="GBP45751.1"/>
    <property type="molecule type" value="Genomic_DNA"/>
</dbReference>